<reference evidence="6 7" key="1">
    <citation type="submission" date="2018-11" db="EMBL/GenBank/DDBJ databases">
        <title>Sequencing the genomes of 1000 actinobacteria strains.</title>
        <authorList>
            <person name="Klenk H.-P."/>
        </authorList>
    </citation>
    <scope>NUCLEOTIDE SEQUENCE [LARGE SCALE GENOMIC DNA]</scope>
    <source>
        <strain evidence="6 7">DSM 44780</strain>
    </source>
</reference>
<sequence length="338" mass="34900">MSDRAPERADTTGRPRWAPLRRAEQAAAGPELRPLAVRPVEPAAEEHHLGDRLSGYLDGELGHDARERVQAHLATCPDCLAEAEQARSVKRALSESAPPGPSSALMARLLAVAALPEDEPGQDGPPGPGGVFGASRLTGGSFGRGSGFGGGALGADAPIPGIDPRAGLFGARPSALPRREPDADVRPLAAGLGELPVSRPPARGRRLVFAAAGAFSVAAVTLGGVGGVTAGQSPSRQPSSVTPGRRLDRPGQRPAAGQPPAAGRRVPAARPGTSSVRPRPPVTRASSCASLPSPARRRRRSPGWSLPRFHPPGTGGAADRVYPWFSVVGCWEFRCSET</sequence>
<evidence type="ECO:0000256" key="2">
    <source>
        <dbReference type="ARBA" id="ARBA00023163"/>
    </source>
</evidence>
<feature type="region of interest" description="Disordered" evidence="3">
    <location>
        <begin position="117"/>
        <end position="136"/>
    </location>
</feature>
<keyword evidence="4" id="KW-0472">Membrane</keyword>
<feature type="compositionally biased region" description="Polar residues" evidence="3">
    <location>
        <begin position="232"/>
        <end position="242"/>
    </location>
</feature>
<keyword evidence="4" id="KW-0812">Transmembrane</keyword>
<dbReference type="RefSeq" id="WP_123553077.1">
    <property type="nucleotide sequence ID" value="NZ_RJVJ01000001.1"/>
</dbReference>
<feature type="region of interest" description="Disordered" evidence="3">
    <location>
        <begin position="228"/>
        <end position="318"/>
    </location>
</feature>
<keyword evidence="2" id="KW-0804">Transcription</keyword>
<feature type="compositionally biased region" description="Low complexity" evidence="3">
    <location>
        <begin position="284"/>
        <end position="294"/>
    </location>
</feature>
<dbReference type="Proteomes" id="UP000267408">
    <property type="component" value="Unassembled WGS sequence"/>
</dbReference>
<dbReference type="OrthoDB" id="3743969at2"/>
<feature type="compositionally biased region" description="Low complexity" evidence="3">
    <location>
        <begin position="252"/>
        <end position="272"/>
    </location>
</feature>
<protein>
    <submittedName>
        <fullName evidence="6">Putative zinc finger protein</fullName>
    </submittedName>
</protein>
<feature type="transmembrane region" description="Helical" evidence="4">
    <location>
        <begin position="207"/>
        <end position="230"/>
    </location>
</feature>
<evidence type="ECO:0000256" key="1">
    <source>
        <dbReference type="ARBA" id="ARBA00023015"/>
    </source>
</evidence>
<gene>
    <name evidence="6" type="ORF">EDD39_0392</name>
</gene>
<feature type="compositionally biased region" description="Basic and acidic residues" evidence="3">
    <location>
        <begin position="1"/>
        <end position="13"/>
    </location>
</feature>
<dbReference type="AlphaFoldDB" id="A0A8G1XBL4"/>
<dbReference type="InterPro" id="IPR041916">
    <property type="entry name" value="Anti_sigma_zinc_sf"/>
</dbReference>
<dbReference type="EMBL" id="RJVJ01000001">
    <property type="protein sequence ID" value="ROR42276.1"/>
    <property type="molecule type" value="Genomic_DNA"/>
</dbReference>
<evidence type="ECO:0000313" key="6">
    <source>
        <dbReference type="EMBL" id="ROR42276.1"/>
    </source>
</evidence>
<evidence type="ECO:0000256" key="3">
    <source>
        <dbReference type="SAM" id="MobiDB-lite"/>
    </source>
</evidence>
<organism evidence="6 7">
    <name type="scientific">Kitasatospora cineracea</name>
    <dbReference type="NCBI Taxonomy" id="88074"/>
    <lineage>
        <taxon>Bacteria</taxon>
        <taxon>Bacillati</taxon>
        <taxon>Actinomycetota</taxon>
        <taxon>Actinomycetes</taxon>
        <taxon>Kitasatosporales</taxon>
        <taxon>Streptomycetaceae</taxon>
        <taxon>Kitasatospora</taxon>
    </lineage>
</organism>
<evidence type="ECO:0000313" key="7">
    <source>
        <dbReference type="Proteomes" id="UP000267408"/>
    </source>
</evidence>
<evidence type="ECO:0000256" key="4">
    <source>
        <dbReference type="SAM" id="Phobius"/>
    </source>
</evidence>
<dbReference type="Gene3D" id="1.10.10.1320">
    <property type="entry name" value="Anti-sigma factor, zinc-finger domain"/>
    <property type="match status" value="1"/>
</dbReference>
<accession>A0A8G1XBL4</accession>
<keyword evidence="1" id="KW-0805">Transcription regulation</keyword>
<evidence type="ECO:0000259" key="5">
    <source>
        <dbReference type="Pfam" id="PF13490"/>
    </source>
</evidence>
<dbReference type="Pfam" id="PF13490">
    <property type="entry name" value="zf-HC2"/>
    <property type="match status" value="1"/>
</dbReference>
<keyword evidence="4" id="KW-1133">Transmembrane helix</keyword>
<comment type="caution">
    <text evidence="6">The sequence shown here is derived from an EMBL/GenBank/DDBJ whole genome shotgun (WGS) entry which is preliminary data.</text>
</comment>
<feature type="region of interest" description="Disordered" evidence="3">
    <location>
        <begin position="1"/>
        <end position="58"/>
    </location>
</feature>
<name>A0A8G1XBL4_9ACTN</name>
<dbReference type="InterPro" id="IPR027383">
    <property type="entry name" value="Znf_put"/>
</dbReference>
<feature type="domain" description="Putative zinc-finger" evidence="5">
    <location>
        <begin position="51"/>
        <end position="79"/>
    </location>
</feature>
<proteinExistence type="predicted"/>